<keyword evidence="1" id="KW-0732">Signal</keyword>
<comment type="caution">
    <text evidence="2">The sequence shown here is derived from an EMBL/GenBank/DDBJ whole genome shotgun (WGS) entry which is preliminary data.</text>
</comment>
<dbReference type="AlphaFoldDB" id="A0AAD8NPB1"/>
<protein>
    <submittedName>
        <fullName evidence="2">Uncharacterized protein</fullName>
    </submittedName>
</protein>
<feature type="chain" id="PRO_5041923875" evidence="1">
    <location>
        <begin position="23"/>
        <end position="120"/>
    </location>
</feature>
<name>A0AAD8NPB1_TARER</name>
<keyword evidence="3" id="KW-1185">Reference proteome</keyword>
<proteinExistence type="predicted"/>
<evidence type="ECO:0000313" key="3">
    <source>
        <dbReference type="Proteomes" id="UP001229421"/>
    </source>
</evidence>
<organism evidence="2 3">
    <name type="scientific">Tagetes erecta</name>
    <name type="common">African marigold</name>
    <dbReference type="NCBI Taxonomy" id="13708"/>
    <lineage>
        <taxon>Eukaryota</taxon>
        <taxon>Viridiplantae</taxon>
        <taxon>Streptophyta</taxon>
        <taxon>Embryophyta</taxon>
        <taxon>Tracheophyta</taxon>
        <taxon>Spermatophyta</taxon>
        <taxon>Magnoliopsida</taxon>
        <taxon>eudicotyledons</taxon>
        <taxon>Gunneridae</taxon>
        <taxon>Pentapetalae</taxon>
        <taxon>asterids</taxon>
        <taxon>campanulids</taxon>
        <taxon>Asterales</taxon>
        <taxon>Asteraceae</taxon>
        <taxon>Asteroideae</taxon>
        <taxon>Heliantheae alliance</taxon>
        <taxon>Tageteae</taxon>
        <taxon>Tagetes</taxon>
    </lineage>
</organism>
<dbReference type="Proteomes" id="UP001229421">
    <property type="component" value="Unassembled WGS sequence"/>
</dbReference>
<evidence type="ECO:0000256" key="1">
    <source>
        <dbReference type="SAM" id="SignalP"/>
    </source>
</evidence>
<feature type="signal peptide" evidence="1">
    <location>
        <begin position="1"/>
        <end position="22"/>
    </location>
</feature>
<sequence length="120" mass="13721">MMIAMMIVLLCVKASILMTTNASCFHELGNNDQEVYLFPGLSRKLMLKKMDEGYEDQDLVFNNDKNKALFEGESWKKREEVMVIGAQGSDPTQFTTMDYSHVRRKRPIHNNSSPKSTNSP</sequence>
<evidence type="ECO:0000313" key="2">
    <source>
        <dbReference type="EMBL" id="KAK1416207.1"/>
    </source>
</evidence>
<dbReference type="EMBL" id="JAUHHV010000008">
    <property type="protein sequence ID" value="KAK1416207.1"/>
    <property type="molecule type" value="Genomic_DNA"/>
</dbReference>
<reference evidence="2" key="1">
    <citation type="journal article" date="2023" name="bioRxiv">
        <title>Improved chromosome-level genome assembly for marigold (Tagetes erecta).</title>
        <authorList>
            <person name="Jiang F."/>
            <person name="Yuan L."/>
            <person name="Wang S."/>
            <person name="Wang H."/>
            <person name="Xu D."/>
            <person name="Wang A."/>
            <person name="Fan W."/>
        </authorList>
    </citation>
    <scope>NUCLEOTIDE SEQUENCE</scope>
    <source>
        <strain evidence="2">WSJ</strain>
        <tissue evidence="2">Leaf</tissue>
    </source>
</reference>
<accession>A0AAD8NPB1</accession>
<gene>
    <name evidence="2" type="ORF">QVD17_31996</name>
</gene>